<evidence type="ECO:0000313" key="1">
    <source>
        <dbReference type="EMBL" id="KAF2886663.1"/>
    </source>
</evidence>
<reference evidence="1" key="1">
    <citation type="submission" date="2019-08" db="EMBL/GenBank/DDBJ databases">
        <title>The genome of the North American firefly Photinus pyralis.</title>
        <authorList>
            <consortium name="Photinus pyralis genome working group"/>
            <person name="Fallon T.R."/>
            <person name="Sander Lower S.E."/>
            <person name="Weng J.-K."/>
        </authorList>
    </citation>
    <scope>NUCLEOTIDE SEQUENCE</scope>
    <source>
        <strain evidence="1">TRF0915ILg1</strain>
        <tissue evidence="1">Whole body</tissue>
    </source>
</reference>
<comment type="caution">
    <text evidence="1">The sequence shown here is derived from an EMBL/GenBank/DDBJ whole genome shotgun (WGS) entry which is preliminary data.</text>
</comment>
<accession>A0A8K0G5T4</accession>
<keyword evidence="2" id="KW-1185">Reference proteome</keyword>
<gene>
    <name evidence="1" type="ORF">ILUMI_19510</name>
</gene>
<sequence length="197" mass="22970">MGGVTPKILCWAFIPSRYEAASVQQNILPYARCRAEQLNISGFETRNKVGFQKSSTPEQPPKRRCIEPRPNHYISVSVLKNLILIRNTLLSNMYDRKPKNEQDTYRMGLMEAKPVIYHYSPMRGHTFLPRDCGFRSVKRIVRRSEEYEELIKGLRITIPFATSTVSYTDISDFERMVDASLQTYQQESCKAEYLNFR</sequence>
<organism evidence="1 2">
    <name type="scientific">Ignelater luminosus</name>
    <name type="common">Cucubano</name>
    <name type="synonym">Pyrophorus luminosus</name>
    <dbReference type="NCBI Taxonomy" id="2038154"/>
    <lineage>
        <taxon>Eukaryota</taxon>
        <taxon>Metazoa</taxon>
        <taxon>Ecdysozoa</taxon>
        <taxon>Arthropoda</taxon>
        <taxon>Hexapoda</taxon>
        <taxon>Insecta</taxon>
        <taxon>Pterygota</taxon>
        <taxon>Neoptera</taxon>
        <taxon>Endopterygota</taxon>
        <taxon>Coleoptera</taxon>
        <taxon>Polyphaga</taxon>
        <taxon>Elateriformia</taxon>
        <taxon>Elateroidea</taxon>
        <taxon>Elateridae</taxon>
        <taxon>Agrypninae</taxon>
        <taxon>Pyrophorini</taxon>
        <taxon>Ignelater</taxon>
    </lineage>
</organism>
<dbReference type="AlphaFoldDB" id="A0A8K0G5T4"/>
<dbReference type="EMBL" id="VTPC01086946">
    <property type="protein sequence ID" value="KAF2886663.1"/>
    <property type="molecule type" value="Genomic_DNA"/>
</dbReference>
<protein>
    <submittedName>
        <fullName evidence="1">Uncharacterized protein</fullName>
    </submittedName>
</protein>
<name>A0A8K0G5T4_IGNLU</name>
<dbReference type="OrthoDB" id="6769807at2759"/>
<evidence type="ECO:0000313" key="2">
    <source>
        <dbReference type="Proteomes" id="UP000801492"/>
    </source>
</evidence>
<dbReference type="Proteomes" id="UP000801492">
    <property type="component" value="Unassembled WGS sequence"/>
</dbReference>
<proteinExistence type="predicted"/>